<evidence type="ECO:0000256" key="11">
    <source>
        <dbReference type="RuleBase" id="RU364117"/>
    </source>
</evidence>
<evidence type="ECO:0000313" key="14">
    <source>
        <dbReference type="EMBL" id="KIL64858.1"/>
    </source>
</evidence>
<evidence type="ECO:0000313" key="15">
    <source>
        <dbReference type="Proteomes" id="UP000054549"/>
    </source>
</evidence>
<evidence type="ECO:0000256" key="7">
    <source>
        <dbReference type="ARBA" id="ARBA00023125"/>
    </source>
</evidence>
<protein>
    <recommendedName>
        <fullName evidence="11">ATP-dependent DNA helicase</fullName>
        <ecNumber evidence="11">5.6.2.4</ecNumber>
    </recommendedName>
</protein>
<dbReference type="Pfam" id="PF00270">
    <property type="entry name" value="DEAD"/>
    <property type="match status" value="1"/>
</dbReference>
<comment type="similarity">
    <text evidence="1 11">Belongs to the helicase family. RecQ subfamily.</text>
</comment>
<evidence type="ECO:0000256" key="5">
    <source>
        <dbReference type="ARBA" id="ARBA00022806"/>
    </source>
</evidence>
<dbReference type="SMART" id="SM00487">
    <property type="entry name" value="DEXDc"/>
    <property type="match status" value="1"/>
</dbReference>
<feature type="domain" description="Helicase ATP-binding" evidence="12">
    <location>
        <begin position="18"/>
        <end position="202"/>
    </location>
</feature>
<evidence type="ECO:0000256" key="3">
    <source>
        <dbReference type="ARBA" id="ARBA00022741"/>
    </source>
</evidence>
<dbReference type="HOGENOM" id="CLU_001103_12_5_1"/>
<dbReference type="InterPro" id="IPR004589">
    <property type="entry name" value="DNA_helicase_ATP-dep_RecQ"/>
</dbReference>
<accession>A0A0C2X7W4</accession>
<dbReference type="InterPro" id="IPR014001">
    <property type="entry name" value="Helicase_ATP-bd"/>
</dbReference>
<dbReference type="EMBL" id="KN818246">
    <property type="protein sequence ID" value="KIL64858.1"/>
    <property type="molecule type" value="Genomic_DNA"/>
</dbReference>
<dbReference type="InParanoid" id="A0A0C2X7W4"/>
<keyword evidence="3 11" id="KW-0547">Nucleotide-binding</keyword>
<comment type="catalytic activity">
    <reaction evidence="11">
        <text>ATP + H2O = ADP + phosphate + H(+)</text>
        <dbReference type="Rhea" id="RHEA:13065"/>
        <dbReference type="ChEBI" id="CHEBI:15377"/>
        <dbReference type="ChEBI" id="CHEBI:15378"/>
        <dbReference type="ChEBI" id="CHEBI:30616"/>
        <dbReference type="ChEBI" id="CHEBI:43474"/>
        <dbReference type="ChEBI" id="CHEBI:456216"/>
    </reaction>
</comment>
<dbReference type="GO" id="GO:0005694">
    <property type="term" value="C:chromosome"/>
    <property type="evidence" value="ECO:0007669"/>
    <property type="project" value="TreeGrafter"/>
</dbReference>
<keyword evidence="4 11" id="KW-0378">Hydrolase</keyword>
<keyword evidence="9 11" id="KW-0539">Nucleus</keyword>
<evidence type="ECO:0000256" key="9">
    <source>
        <dbReference type="ARBA" id="ARBA00023242"/>
    </source>
</evidence>
<keyword evidence="7" id="KW-0238">DNA-binding</keyword>
<keyword evidence="8" id="KW-0413">Isomerase</keyword>
<sequence>MEQVFDIRDFRLCQRGVCNAVMDGRDVFCIMPTGGGKSLTYQLPALLQAGCTLVISPLLSLISDQVHQLHQLKIEADRIKGGIPEEYRNNIYRRLRGLVNRHLLSPDEKEIKLLYVTPELICRNASFQNILHELAAHGKIARIVIDEAHCVSEMGHDFREDYSNLKILRTQYPNVPILALSATCPPKVLAQVTKDLGLRDIRSPNPHRTLYFASPLYRKNLHYAVLPKPDEKSKAIHVMAQFIMDHHPDNSGIVYCLRRKDAEDVARELVKVSSGKIKAGYYHAKRSEAEKEMLHTQWRKGDIKVVCATIAFGLGINKADVRFVLHYSVNKKSIECYYQESGRSGRDGKNSDCILYYRPQDAMSLFSINETRKGGRENVLSMITFCEDRETCRKIQFAQYFSDSSELAWTSERDDGRECGHCDNCNRSEKEKKKEDLTQEAWKILQVVKSAGKREAPSMKQLAEGLKETVRLSIQVRRQNMLVL</sequence>
<dbReference type="OrthoDB" id="10261556at2759"/>
<dbReference type="InterPro" id="IPR036388">
    <property type="entry name" value="WH-like_DNA-bd_sf"/>
</dbReference>
<keyword evidence="5 11" id="KW-0347">Helicase</keyword>
<dbReference type="Proteomes" id="UP000054549">
    <property type="component" value="Unassembled WGS sequence"/>
</dbReference>
<evidence type="ECO:0000256" key="10">
    <source>
        <dbReference type="ARBA" id="ARBA00034617"/>
    </source>
</evidence>
<evidence type="ECO:0000259" key="13">
    <source>
        <dbReference type="PROSITE" id="PS51194"/>
    </source>
</evidence>
<dbReference type="GO" id="GO:0046872">
    <property type="term" value="F:metal ion binding"/>
    <property type="evidence" value="ECO:0007669"/>
    <property type="project" value="UniProtKB-KW"/>
</dbReference>
<dbReference type="PANTHER" id="PTHR13710">
    <property type="entry name" value="DNA HELICASE RECQ FAMILY MEMBER"/>
    <property type="match status" value="1"/>
</dbReference>
<evidence type="ECO:0000256" key="6">
    <source>
        <dbReference type="ARBA" id="ARBA00022840"/>
    </source>
</evidence>
<evidence type="ECO:0000256" key="1">
    <source>
        <dbReference type="ARBA" id="ARBA00005446"/>
    </source>
</evidence>
<evidence type="ECO:0000256" key="8">
    <source>
        <dbReference type="ARBA" id="ARBA00023235"/>
    </source>
</evidence>
<name>A0A0C2X7W4_AMAMK</name>
<gene>
    <name evidence="14" type="ORF">M378DRAFT_77626</name>
</gene>
<dbReference type="InterPro" id="IPR011545">
    <property type="entry name" value="DEAD/DEAH_box_helicase_dom"/>
</dbReference>
<dbReference type="Gene3D" id="1.10.10.10">
    <property type="entry name" value="Winged helix-like DNA-binding domain superfamily/Winged helix DNA-binding domain"/>
    <property type="match status" value="1"/>
</dbReference>
<dbReference type="GO" id="GO:0009378">
    <property type="term" value="F:four-way junction helicase activity"/>
    <property type="evidence" value="ECO:0007669"/>
    <property type="project" value="TreeGrafter"/>
</dbReference>
<dbReference type="CDD" id="cd17920">
    <property type="entry name" value="DEXHc_RecQ"/>
    <property type="match status" value="1"/>
</dbReference>
<reference evidence="14 15" key="1">
    <citation type="submission" date="2014-04" db="EMBL/GenBank/DDBJ databases">
        <title>Evolutionary Origins and Diversification of the Mycorrhizal Mutualists.</title>
        <authorList>
            <consortium name="DOE Joint Genome Institute"/>
            <consortium name="Mycorrhizal Genomics Consortium"/>
            <person name="Kohler A."/>
            <person name="Kuo A."/>
            <person name="Nagy L.G."/>
            <person name="Floudas D."/>
            <person name="Copeland A."/>
            <person name="Barry K.W."/>
            <person name="Cichocki N."/>
            <person name="Veneault-Fourrey C."/>
            <person name="LaButti K."/>
            <person name="Lindquist E.A."/>
            <person name="Lipzen A."/>
            <person name="Lundell T."/>
            <person name="Morin E."/>
            <person name="Murat C."/>
            <person name="Riley R."/>
            <person name="Ohm R."/>
            <person name="Sun H."/>
            <person name="Tunlid A."/>
            <person name="Henrissat B."/>
            <person name="Grigoriev I.V."/>
            <person name="Hibbett D.S."/>
            <person name="Martin F."/>
        </authorList>
    </citation>
    <scope>NUCLEOTIDE SEQUENCE [LARGE SCALE GENOMIC DNA]</scope>
    <source>
        <strain evidence="14 15">Koide BX008</strain>
    </source>
</reference>
<dbReference type="GO" id="GO:0003677">
    <property type="term" value="F:DNA binding"/>
    <property type="evidence" value="ECO:0007669"/>
    <property type="project" value="UniProtKB-KW"/>
</dbReference>
<dbReference type="GO" id="GO:0005737">
    <property type="term" value="C:cytoplasm"/>
    <property type="evidence" value="ECO:0007669"/>
    <property type="project" value="TreeGrafter"/>
</dbReference>
<dbReference type="NCBIfam" id="TIGR00614">
    <property type="entry name" value="recQ_fam"/>
    <property type="match status" value="1"/>
</dbReference>
<dbReference type="Gene3D" id="3.40.50.300">
    <property type="entry name" value="P-loop containing nucleotide triphosphate hydrolases"/>
    <property type="match status" value="2"/>
</dbReference>
<dbReference type="GO" id="GO:0000724">
    <property type="term" value="P:double-strand break repair via homologous recombination"/>
    <property type="evidence" value="ECO:0007669"/>
    <property type="project" value="TreeGrafter"/>
</dbReference>
<evidence type="ECO:0000259" key="12">
    <source>
        <dbReference type="PROSITE" id="PS51192"/>
    </source>
</evidence>
<dbReference type="PANTHER" id="PTHR13710:SF105">
    <property type="entry name" value="ATP-DEPENDENT DNA HELICASE Q1"/>
    <property type="match status" value="1"/>
</dbReference>
<dbReference type="InterPro" id="IPR002464">
    <property type="entry name" value="DNA/RNA_helicase_DEAH_CS"/>
</dbReference>
<dbReference type="PROSITE" id="PS00690">
    <property type="entry name" value="DEAH_ATP_HELICASE"/>
    <property type="match status" value="1"/>
</dbReference>
<dbReference type="GO" id="GO:0016887">
    <property type="term" value="F:ATP hydrolysis activity"/>
    <property type="evidence" value="ECO:0007669"/>
    <property type="project" value="RHEA"/>
</dbReference>
<keyword evidence="15" id="KW-1185">Reference proteome</keyword>
<comment type="catalytic activity">
    <reaction evidence="10 11">
        <text>Couples ATP hydrolysis with the unwinding of duplex DNA by translocating in the 3'-5' direction.</text>
        <dbReference type="EC" id="5.6.2.4"/>
    </reaction>
</comment>
<dbReference type="SUPFAM" id="SSF52540">
    <property type="entry name" value="P-loop containing nucleoside triphosphate hydrolases"/>
    <property type="match status" value="1"/>
</dbReference>
<dbReference type="GO" id="GO:0005524">
    <property type="term" value="F:ATP binding"/>
    <property type="evidence" value="ECO:0007669"/>
    <property type="project" value="UniProtKB-KW"/>
</dbReference>
<dbReference type="InterPro" id="IPR027417">
    <property type="entry name" value="P-loop_NTPase"/>
</dbReference>
<evidence type="ECO:0000256" key="2">
    <source>
        <dbReference type="ARBA" id="ARBA00022723"/>
    </source>
</evidence>
<organism evidence="14 15">
    <name type="scientific">Amanita muscaria (strain Koide BX008)</name>
    <dbReference type="NCBI Taxonomy" id="946122"/>
    <lineage>
        <taxon>Eukaryota</taxon>
        <taxon>Fungi</taxon>
        <taxon>Dikarya</taxon>
        <taxon>Basidiomycota</taxon>
        <taxon>Agaricomycotina</taxon>
        <taxon>Agaricomycetes</taxon>
        <taxon>Agaricomycetidae</taxon>
        <taxon>Agaricales</taxon>
        <taxon>Pluteineae</taxon>
        <taxon>Amanitaceae</taxon>
        <taxon>Amanita</taxon>
    </lineage>
</organism>
<proteinExistence type="inferred from homology"/>
<dbReference type="GO" id="GO:0043138">
    <property type="term" value="F:3'-5' DNA helicase activity"/>
    <property type="evidence" value="ECO:0007669"/>
    <property type="project" value="UniProtKB-EC"/>
</dbReference>
<dbReference type="Pfam" id="PF00271">
    <property type="entry name" value="Helicase_C"/>
    <property type="match status" value="1"/>
</dbReference>
<keyword evidence="6 11" id="KW-0067">ATP-binding</keyword>
<dbReference type="Pfam" id="PF16124">
    <property type="entry name" value="RecQ_Zn_bind"/>
    <property type="match status" value="1"/>
</dbReference>
<evidence type="ECO:0000256" key="4">
    <source>
        <dbReference type="ARBA" id="ARBA00022801"/>
    </source>
</evidence>
<dbReference type="PROSITE" id="PS51192">
    <property type="entry name" value="HELICASE_ATP_BIND_1"/>
    <property type="match status" value="1"/>
</dbReference>
<dbReference type="PROSITE" id="PS51194">
    <property type="entry name" value="HELICASE_CTER"/>
    <property type="match status" value="1"/>
</dbReference>
<dbReference type="SMART" id="SM00490">
    <property type="entry name" value="HELICc"/>
    <property type="match status" value="1"/>
</dbReference>
<dbReference type="EC" id="5.6.2.4" evidence="11"/>
<dbReference type="GO" id="GO:0005634">
    <property type="term" value="C:nucleus"/>
    <property type="evidence" value="ECO:0007669"/>
    <property type="project" value="UniProtKB-SubCell"/>
</dbReference>
<dbReference type="STRING" id="946122.A0A0C2X7W4"/>
<dbReference type="InterPro" id="IPR001650">
    <property type="entry name" value="Helicase_C-like"/>
</dbReference>
<feature type="domain" description="Helicase C-terminal" evidence="13">
    <location>
        <begin position="238"/>
        <end position="387"/>
    </location>
</feature>
<keyword evidence="2" id="KW-0479">Metal-binding</keyword>
<comment type="subcellular location">
    <subcellularLocation>
        <location evidence="11">Nucleus</location>
    </subcellularLocation>
</comment>
<dbReference type="AlphaFoldDB" id="A0A0C2X7W4"/>
<dbReference type="InterPro" id="IPR032284">
    <property type="entry name" value="RecQ_Zn-bd"/>
</dbReference>